<evidence type="ECO:0000313" key="1">
    <source>
        <dbReference type="EMBL" id="CAG2063787.1"/>
    </source>
</evidence>
<comment type="caution">
    <text evidence="1">The sequence shown here is derived from an EMBL/GenBank/DDBJ whole genome shotgun (WGS) entry which is preliminary data.</text>
</comment>
<reference evidence="1" key="1">
    <citation type="submission" date="2021-03" db="EMBL/GenBank/DDBJ databases">
        <authorList>
            <person name="Tran Van P."/>
        </authorList>
    </citation>
    <scope>NUCLEOTIDE SEQUENCE</scope>
</reference>
<dbReference type="EMBL" id="CAJPIN010029079">
    <property type="protein sequence ID" value="CAG2063787.1"/>
    <property type="molecule type" value="Genomic_DNA"/>
</dbReference>
<name>A0ABN7P7H8_TIMPD</name>
<sequence length="89" mass="9369">MADRQSVSLFGDVIGTKGLPGDVAGTTFCTIKPCSFNLRNSLLQKPVCSMAQSTPLILRLVASSVTAATRAGKIIRDIMSEGDLGIVEK</sequence>
<dbReference type="Proteomes" id="UP001153148">
    <property type="component" value="Unassembled WGS sequence"/>
</dbReference>
<evidence type="ECO:0000313" key="2">
    <source>
        <dbReference type="Proteomes" id="UP001153148"/>
    </source>
</evidence>
<proteinExistence type="predicted"/>
<keyword evidence="2" id="KW-1185">Reference proteome</keyword>
<feature type="non-terminal residue" evidence="1">
    <location>
        <position position="89"/>
    </location>
</feature>
<protein>
    <submittedName>
        <fullName evidence="1">Uncharacterized protein</fullName>
    </submittedName>
</protein>
<gene>
    <name evidence="1" type="ORF">TPAB3V08_LOCUS10734</name>
</gene>
<accession>A0ABN7P7H8</accession>
<organism evidence="1 2">
    <name type="scientific">Timema podura</name>
    <name type="common">Walking stick</name>
    <dbReference type="NCBI Taxonomy" id="61482"/>
    <lineage>
        <taxon>Eukaryota</taxon>
        <taxon>Metazoa</taxon>
        <taxon>Ecdysozoa</taxon>
        <taxon>Arthropoda</taxon>
        <taxon>Hexapoda</taxon>
        <taxon>Insecta</taxon>
        <taxon>Pterygota</taxon>
        <taxon>Neoptera</taxon>
        <taxon>Polyneoptera</taxon>
        <taxon>Phasmatodea</taxon>
        <taxon>Timematodea</taxon>
        <taxon>Timematoidea</taxon>
        <taxon>Timematidae</taxon>
        <taxon>Timema</taxon>
    </lineage>
</organism>